<organism evidence="16 17">
    <name type="scientific">Sphingomonas immobilis</name>
    <dbReference type="NCBI Taxonomy" id="3063997"/>
    <lineage>
        <taxon>Bacteria</taxon>
        <taxon>Pseudomonadati</taxon>
        <taxon>Pseudomonadota</taxon>
        <taxon>Alphaproteobacteria</taxon>
        <taxon>Sphingomonadales</taxon>
        <taxon>Sphingomonadaceae</taxon>
        <taxon>Sphingomonas</taxon>
    </lineage>
</organism>
<evidence type="ECO:0000256" key="13">
    <source>
        <dbReference type="SAM" id="SignalP"/>
    </source>
</evidence>
<keyword evidence="2 11" id="KW-0813">Transport</keyword>
<keyword evidence="5 11" id="KW-0812">Transmembrane</keyword>
<evidence type="ECO:0000256" key="8">
    <source>
        <dbReference type="ARBA" id="ARBA00023077"/>
    </source>
</evidence>
<feature type="domain" description="TonB-dependent receptor-like beta-barrel" evidence="14">
    <location>
        <begin position="253"/>
        <end position="701"/>
    </location>
</feature>
<evidence type="ECO:0000313" key="16">
    <source>
        <dbReference type="EMBL" id="MDO7842135.1"/>
    </source>
</evidence>
<dbReference type="PANTHER" id="PTHR32552">
    <property type="entry name" value="FERRICHROME IRON RECEPTOR-RELATED"/>
    <property type="match status" value="1"/>
</dbReference>
<keyword evidence="8 12" id="KW-0798">TonB box</keyword>
<evidence type="ECO:0000256" key="1">
    <source>
        <dbReference type="ARBA" id="ARBA00004571"/>
    </source>
</evidence>
<dbReference type="PROSITE" id="PS52016">
    <property type="entry name" value="TONB_DEPENDENT_REC_3"/>
    <property type="match status" value="1"/>
</dbReference>
<evidence type="ECO:0000256" key="5">
    <source>
        <dbReference type="ARBA" id="ARBA00022692"/>
    </source>
</evidence>
<evidence type="ECO:0000259" key="15">
    <source>
        <dbReference type="Pfam" id="PF07715"/>
    </source>
</evidence>
<reference evidence="16" key="1">
    <citation type="submission" date="2023-07" db="EMBL/GenBank/DDBJ databases">
        <authorList>
            <person name="Kim M.K."/>
        </authorList>
    </citation>
    <scope>NUCLEOTIDE SEQUENCE</scope>
    <source>
        <strain evidence="16">CA1-15</strain>
    </source>
</reference>
<keyword evidence="6" id="KW-0408">Iron</keyword>
<evidence type="ECO:0000256" key="12">
    <source>
        <dbReference type="RuleBase" id="RU003357"/>
    </source>
</evidence>
<dbReference type="InterPro" id="IPR039426">
    <property type="entry name" value="TonB-dep_rcpt-like"/>
</dbReference>
<evidence type="ECO:0000256" key="6">
    <source>
        <dbReference type="ARBA" id="ARBA00023004"/>
    </source>
</evidence>
<dbReference type="Pfam" id="PF00593">
    <property type="entry name" value="TonB_dep_Rec_b-barrel"/>
    <property type="match status" value="1"/>
</dbReference>
<name>A0ABT8ZYR9_9SPHN</name>
<evidence type="ECO:0000313" key="17">
    <source>
        <dbReference type="Proteomes" id="UP001176468"/>
    </source>
</evidence>
<keyword evidence="7" id="KW-0406">Ion transport</keyword>
<keyword evidence="17" id="KW-1185">Reference proteome</keyword>
<evidence type="ECO:0000256" key="9">
    <source>
        <dbReference type="ARBA" id="ARBA00023136"/>
    </source>
</evidence>
<dbReference type="EMBL" id="JAUQSZ010000004">
    <property type="protein sequence ID" value="MDO7842135.1"/>
    <property type="molecule type" value="Genomic_DNA"/>
</dbReference>
<dbReference type="Gene3D" id="2.40.170.20">
    <property type="entry name" value="TonB-dependent receptor, beta-barrel domain"/>
    <property type="match status" value="1"/>
</dbReference>
<dbReference type="SUPFAM" id="SSF56935">
    <property type="entry name" value="Porins"/>
    <property type="match status" value="1"/>
</dbReference>
<keyword evidence="10 11" id="KW-0998">Cell outer membrane</keyword>
<keyword evidence="4" id="KW-0410">Iron transport</keyword>
<keyword evidence="16" id="KW-0675">Receptor</keyword>
<keyword evidence="9 11" id="KW-0472">Membrane</keyword>
<comment type="subcellular location">
    <subcellularLocation>
        <location evidence="1 11">Cell outer membrane</location>
        <topology evidence="1 11">Multi-pass membrane protein</topology>
    </subcellularLocation>
</comment>
<dbReference type="Pfam" id="PF07715">
    <property type="entry name" value="Plug"/>
    <property type="match status" value="1"/>
</dbReference>
<proteinExistence type="inferred from homology"/>
<dbReference type="PANTHER" id="PTHR32552:SF81">
    <property type="entry name" value="TONB-DEPENDENT OUTER MEMBRANE RECEPTOR"/>
    <property type="match status" value="1"/>
</dbReference>
<feature type="chain" id="PRO_5045370112" evidence="13">
    <location>
        <begin position="25"/>
        <end position="735"/>
    </location>
</feature>
<protein>
    <submittedName>
        <fullName evidence="16">TonB-dependent receptor</fullName>
    </submittedName>
</protein>
<evidence type="ECO:0000256" key="2">
    <source>
        <dbReference type="ARBA" id="ARBA00022448"/>
    </source>
</evidence>
<feature type="domain" description="TonB-dependent receptor plug" evidence="15">
    <location>
        <begin position="55"/>
        <end position="165"/>
    </location>
</feature>
<gene>
    <name evidence="16" type="ORF">Q5H94_07345</name>
</gene>
<evidence type="ECO:0000256" key="4">
    <source>
        <dbReference type="ARBA" id="ARBA00022496"/>
    </source>
</evidence>
<evidence type="ECO:0000256" key="3">
    <source>
        <dbReference type="ARBA" id="ARBA00022452"/>
    </source>
</evidence>
<dbReference type="RefSeq" id="WP_304560603.1">
    <property type="nucleotide sequence ID" value="NZ_JAUQSZ010000004.1"/>
</dbReference>
<dbReference type="InterPro" id="IPR000531">
    <property type="entry name" value="Beta-barrel_TonB"/>
</dbReference>
<keyword evidence="13" id="KW-0732">Signal</keyword>
<evidence type="ECO:0000256" key="11">
    <source>
        <dbReference type="PROSITE-ProRule" id="PRU01360"/>
    </source>
</evidence>
<comment type="caution">
    <text evidence="16">The sequence shown here is derived from an EMBL/GenBank/DDBJ whole genome shotgun (WGS) entry which is preliminary data.</text>
</comment>
<comment type="similarity">
    <text evidence="11 12">Belongs to the TonB-dependent receptor family.</text>
</comment>
<evidence type="ECO:0000256" key="10">
    <source>
        <dbReference type="ARBA" id="ARBA00023237"/>
    </source>
</evidence>
<dbReference type="Proteomes" id="UP001176468">
    <property type="component" value="Unassembled WGS sequence"/>
</dbReference>
<sequence>MKYARIEWLCGISAIALASTPAMAQQASEPANTQARPVEQNDDIVVTARRREESLLEVPVAVTVLSTAELSQRSTQGVADLAATAPNLQIGQATRGGSVATVSMRGQENTGQAITNDPAVGIYFDEVYLGRSAGNLLASIQDMASVQVLRGPQGTLFGRNNTGGAILLTPIRPNLSDFGGSVQAAYGSFNYVDLQAILNVPIVEGKLAVRGSFDFLRRDGVGRSIVTGINSYGNRQRESGRAAIRYTPTDTITMDLTYDYTNIHETGILEVPLTPFPGLGFYELRSGLLTPLSKANIQGYTFRSEFEANPDLTFKLIVGRRTLTTDQQSDVDTGPAPSVDVRQFADQSQWTFELQATGKILTNAASWLEGVDFTAGGFYFDEDGSDNSLLPIPAATLFGTGRTLRNFARNRSTAGYLQIETNHWNKLFLTLGGRYTSDNRDLRIQTGVNGACGLAALPAGTPIALCNQIGSANFGYWSYSVGARYRFTDQINAYVKFDRGQRAGGLDDTPTTIVPFQPEVVNSLEAGVKVESLDRRFHASLAVFQMKVDNVQRSVLLIEPSTNTPYASVFNAAKSQVRGIELEANLRPLPGLMLSGTLGLLDAKYTQFRNPATGADLSGNKFPDTPATTYSVSASYDARIGNDLSLLGRVDFSYKSRMQFDVFNDPRAVQAPYGLLNARLQLTAANIVGKEVSLAVFGRNLTDRQYNTYGTTAAGGSFVRTEDPRTFGVELKGSF</sequence>
<keyword evidence="3 11" id="KW-1134">Transmembrane beta strand</keyword>
<dbReference type="InterPro" id="IPR012910">
    <property type="entry name" value="Plug_dom"/>
</dbReference>
<evidence type="ECO:0000259" key="14">
    <source>
        <dbReference type="Pfam" id="PF00593"/>
    </source>
</evidence>
<dbReference type="InterPro" id="IPR036942">
    <property type="entry name" value="Beta-barrel_TonB_sf"/>
</dbReference>
<evidence type="ECO:0000256" key="7">
    <source>
        <dbReference type="ARBA" id="ARBA00023065"/>
    </source>
</evidence>
<feature type="signal peptide" evidence="13">
    <location>
        <begin position="1"/>
        <end position="24"/>
    </location>
</feature>
<accession>A0ABT8ZYR9</accession>